<evidence type="ECO:0000256" key="5">
    <source>
        <dbReference type="RuleBase" id="RU003560"/>
    </source>
</evidence>
<evidence type="ECO:0000256" key="1">
    <source>
        <dbReference type="ARBA" id="ARBA00001933"/>
    </source>
</evidence>
<dbReference type="GO" id="GO:0030170">
    <property type="term" value="F:pyridoxal phosphate binding"/>
    <property type="evidence" value="ECO:0007669"/>
    <property type="project" value="InterPro"/>
</dbReference>
<accession>A0A918J2U0</accession>
<dbReference type="Gene3D" id="3.40.640.10">
    <property type="entry name" value="Type I PLP-dependent aspartate aminotransferase-like (Major domain)"/>
    <property type="match status" value="1"/>
</dbReference>
<dbReference type="GO" id="GO:0008483">
    <property type="term" value="F:transaminase activity"/>
    <property type="evidence" value="ECO:0007669"/>
    <property type="project" value="UniProtKB-KW"/>
</dbReference>
<evidence type="ECO:0000256" key="4">
    <source>
        <dbReference type="ARBA" id="ARBA00022898"/>
    </source>
</evidence>
<dbReference type="InterPro" id="IPR050103">
    <property type="entry name" value="Class-III_PLP-dep_AT"/>
</dbReference>
<proteinExistence type="inferred from homology"/>
<evidence type="ECO:0000256" key="3">
    <source>
        <dbReference type="ARBA" id="ARBA00022679"/>
    </source>
</evidence>
<dbReference type="SUPFAM" id="SSF53383">
    <property type="entry name" value="PLP-dependent transferases"/>
    <property type="match status" value="1"/>
</dbReference>
<keyword evidence="2" id="KW-0032">Aminotransferase</keyword>
<dbReference type="Pfam" id="PF00202">
    <property type="entry name" value="Aminotran_3"/>
    <property type="match status" value="1"/>
</dbReference>
<dbReference type="GO" id="GO:0042802">
    <property type="term" value="F:identical protein binding"/>
    <property type="evidence" value="ECO:0007669"/>
    <property type="project" value="TreeGrafter"/>
</dbReference>
<name>A0A918J2U0_9ACTN</name>
<dbReference type="InterPro" id="IPR015424">
    <property type="entry name" value="PyrdxlP-dep_Trfase"/>
</dbReference>
<evidence type="ECO:0000313" key="6">
    <source>
        <dbReference type="EMBL" id="GGW43714.1"/>
    </source>
</evidence>
<evidence type="ECO:0000313" key="7">
    <source>
        <dbReference type="Proteomes" id="UP000620224"/>
    </source>
</evidence>
<comment type="similarity">
    <text evidence="5">Belongs to the class-III pyridoxal-phosphate-dependent aminotransferase family.</text>
</comment>
<organism evidence="6 7">
    <name type="scientific">Streptomyces lucensis JCM 4490</name>
    <dbReference type="NCBI Taxonomy" id="1306176"/>
    <lineage>
        <taxon>Bacteria</taxon>
        <taxon>Bacillati</taxon>
        <taxon>Actinomycetota</taxon>
        <taxon>Actinomycetes</taxon>
        <taxon>Kitasatosporales</taxon>
        <taxon>Streptomycetaceae</taxon>
        <taxon>Streptomyces</taxon>
    </lineage>
</organism>
<keyword evidence="7" id="KW-1185">Reference proteome</keyword>
<dbReference type="RefSeq" id="WP_190014868.1">
    <property type="nucleotide sequence ID" value="NZ_BMUE01000003.1"/>
</dbReference>
<reference evidence="6 7" key="1">
    <citation type="journal article" date="2014" name="Int. J. Syst. Evol. Microbiol.">
        <title>Complete genome sequence of Corynebacterium casei LMG S-19264T (=DSM 44701T), isolated from a smear-ripened cheese.</title>
        <authorList>
            <consortium name="US DOE Joint Genome Institute (JGI-PGF)"/>
            <person name="Walter F."/>
            <person name="Albersmeier A."/>
            <person name="Kalinowski J."/>
            <person name="Ruckert C."/>
        </authorList>
    </citation>
    <scope>NUCLEOTIDE SEQUENCE [LARGE SCALE GENOMIC DNA]</scope>
    <source>
        <strain evidence="6 7">JCM 4490</strain>
    </source>
</reference>
<keyword evidence="3" id="KW-0808">Transferase</keyword>
<protein>
    <recommendedName>
        <fullName evidence="8">4-aminobutyrate aminotransferase</fullName>
    </recommendedName>
</protein>
<dbReference type="PANTHER" id="PTHR11986">
    <property type="entry name" value="AMINOTRANSFERASE CLASS III"/>
    <property type="match status" value="1"/>
</dbReference>
<dbReference type="Gene3D" id="3.90.1150.10">
    <property type="entry name" value="Aspartate Aminotransferase, domain 1"/>
    <property type="match status" value="2"/>
</dbReference>
<evidence type="ECO:0000256" key="2">
    <source>
        <dbReference type="ARBA" id="ARBA00022576"/>
    </source>
</evidence>
<dbReference type="Proteomes" id="UP000620224">
    <property type="component" value="Unassembled WGS sequence"/>
</dbReference>
<sequence length="494" mass="52963">MSGDAEDAVPALAGVQGLKPLVTAFQGTVLDPTQPQYRQSDGLSYDHEPEMFTRGSAPRPLTAVAGRGATLRLSDGSELIDLCSMTENTVLGLNDPWVKLRQVSYVLSERPHYVTVRFGNDLYYRVANRLSRHFNKTGGGRDYVLNMRECTGSGAVELGLHAAWTAARRSPGRRRLASFVGAFHGSNLGGVLASDHQPERGSGRVLLDRADNVEQFPVPEAGPDGRLSPATLETLAALERDGEQYFAVIIEPIPWRNAVHVVPAEFLRRLREICTAKSICLIFDEVQNGFGFTGAIWHAETAGVCPDIAVLGKGLTSGHGTLSMIVADRAFGTVEPPFGFKSNSANMLSLVAVDAVLDRLLGVEGPDAGSLPDWLPTGLEQELREGLLSHTYAHAVRMIDEMLTELRHRFPAMAGRLTGLGLMRGLVMLGGDGLPSSAIAGEVARVCTGHGVHVRQAGTALFLKPCLVITQGEIGRALTALTRTFEAVAGSRAV</sequence>
<dbReference type="InterPro" id="IPR005814">
    <property type="entry name" value="Aminotrans_3"/>
</dbReference>
<dbReference type="InterPro" id="IPR015421">
    <property type="entry name" value="PyrdxlP-dep_Trfase_major"/>
</dbReference>
<comment type="caution">
    <text evidence="6">The sequence shown here is derived from an EMBL/GenBank/DDBJ whole genome shotgun (WGS) entry which is preliminary data.</text>
</comment>
<keyword evidence="4 5" id="KW-0663">Pyridoxal phosphate</keyword>
<dbReference type="EMBL" id="BMUE01000003">
    <property type="protein sequence ID" value="GGW43714.1"/>
    <property type="molecule type" value="Genomic_DNA"/>
</dbReference>
<dbReference type="PANTHER" id="PTHR11986:SF79">
    <property type="entry name" value="ACETYLORNITHINE AMINOTRANSFERASE, MITOCHONDRIAL"/>
    <property type="match status" value="1"/>
</dbReference>
<gene>
    <name evidence="6" type="ORF">GCM10010503_20500</name>
</gene>
<comment type="cofactor">
    <cofactor evidence="1">
        <name>pyridoxal 5'-phosphate</name>
        <dbReference type="ChEBI" id="CHEBI:597326"/>
    </cofactor>
</comment>
<dbReference type="InterPro" id="IPR015422">
    <property type="entry name" value="PyrdxlP-dep_Trfase_small"/>
</dbReference>
<evidence type="ECO:0008006" key="8">
    <source>
        <dbReference type="Google" id="ProtNLM"/>
    </source>
</evidence>
<dbReference type="AlphaFoldDB" id="A0A918J2U0"/>